<name>A0A7S2RNZ6_9STRA</name>
<protein>
    <submittedName>
        <fullName evidence="2">Uncharacterized protein</fullName>
    </submittedName>
</protein>
<proteinExistence type="predicted"/>
<dbReference type="AlphaFoldDB" id="A0A7S2RNZ6"/>
<feature type="transmembrane region" description="Helical" evidence="1">
    <location>
        <begin position="145"/>
        <end position="167"/>
    </location>
</feature>
<keyword evidence="1" id="KW-1133">Transmembrane helix</keyword>
<keyword evidence="1" id="KW-0812">Transmembrane</keyword>
<evidence type="ECO:0000313" key="2">
    <source>
        <dbReference type="EMBL" id="CAD9676468.1"/>
    </source>
</evidence>
<organism evidence="2">
    <name type="scientific">Eucampia antarctica</name>
    <dbReference type="NCBI Taxonomy" id="49252"/>
    <lineage>
        <taxon>Eukaryota</taxon>
        <taxon>Sar</taxon>
        <taxon>Stramenopiles</taxon>
        <taxon>Ochrophyta</taxon>
        <taxon>Bacillariophyta</taxon>
        <taxon>Mediophyceae</taxon>
        <taxon>Biddulphiophycidae</taxon>
        <taxon>Hemiaulales</taxon>
        <taxon>Hemiaulaceae</taxon>
        <taxon>Eucampia</taxon>
    </lineage>
</organism>
<accession>A0A7S2RNZ6</accession>
<keyword evidence="1" id="KW-0472">Membrane</keyword>
<sequence>MSALNPDEKPTLLHRRLHDIPQTVRFGITGLLNNVLFLTFFNEAVHQMEHLYAASTIYSIIYCIFIPIGHAITSLTVFGWPKPYLPSLLSNAPIGITAMCIGTFCTAYLDKISFHQKFESFLHNNFASIMGPLPGNDGDDEEGEFYSSLAVSIITGIWSFVLSMLVNSSTPSKNNKRKGSKEL</sequence>
<feature type="transmembrane region" description="Helical" evidence="1">
    <location>
        <begin position="57"/>
        <end position="80"/>
    </location>
</feature>
<gene>
    <name evidence="2" type="ORF">EANT1437_LOCUS8442</name>
</gene>
<reference evidence="2" key="1">
    <citation type="submission" date="2021-01" db="EMBL/GenBank/DDBJ databases">
        <authorList>
            <person name="Corre E."/>
            <person name="Pelletier E."/>
            <person name="Niang G."/>
            <person name="Scheremetjew M."/>
            <person name="Finn R."/>
            <person name="Kale V."/>
            <person name="Holt S."/>
            <person name="Cochrane G."/>
            <person name="Meng A."/>
            <person name="Brown T."/>
            <person name="Cohen L."/>
        </authorList>
    </citation>
    <scope>NUCLEOTIDE SEQUENCE</scope>
    <source>
        <strain evidence="2">CCMP1452</strain>
    </source>
</reference>
<dbReference type="EMBL" id="HBHI01016411">
    <property type="protein sequence ID" value="CAD9676468.1"/>
    <property type="molecule type" value="Transcribed_RNA"/>
</dbReference>
<feature type="transmembrane region" description="Helical" evidence="1">
    <location>
        <begin position="24"/>
        <end position="45"/>
    </location>
</feature>
<evidence type="ECO:0000256" key="1">
    <source>
        <dbReference type="SAM" id="Phobius"/>
    </source>
</evidence>